<feature type="transmembrane region" description="Helical" evidence="5">
    <location>
        <begin position="319"/>
        <end position="344"/>
    </location>
</feature>
<accession>A0A2R7Z132</accession>
<evidence type="ECO:0000256" key="1">
    <source>
        <dbReference type="ARBA" id="ARBA00004651"/>
    </source>
</evidence>
<dbReference type="SUPFAM" id="SSF103473">
    <property type="entry name" value="MFS general substrate transporter"/>
    <property type="match status" value="1"/>
</dbReference>
<dbReference type="InterPro" id="IPR036259">
    <property type="entry name" value="MFS_trans_sf"/>
</dbReference>
<reference evidence="7 8" key="1">
    <citation type="submission" date="2018-03" db="EMBL/GenBank/DDBJ databases">
        <authorList>
            <person name="Keele B.F."/>
        </authorList>
    </citation>
    <scope>NUCLEOTIDE SEQUENCE [LARGE SCALE GENOMIC DNA]</scope>
    <source>
        <strain evidence="7 8">IB-3</strain>
    </source>
</reference>
<feature type="domain" description="Major facilitator superfamily (MFS) profile" evidence="6">
    <location>
        <begin position="25"/>
        <end position="410"/>
    </location>
</feature>
<evidence type="ECO:0000259" key="6">
    <source>
        <dbReference type="PROSITE" id="PS50850"/>
    </source>
</evidence>
<feature type="transmembrane region" description="Helical" evidence="5">
    <location>
        <begin position="356"/>
        <end position="381"/>
    </location>
</feature>
<dbReference type="PANTHER" id="PTHR23518:SF2">
    <property type="entry name" value="MAJOR FACILITATOR SUPERFAMILY TRANSPORTER"/>
    <property type="match status" value="1"/>
</dbReference>
<name>A0A2R7Z132_9ACTN</name>
<keyword evidence="4 5" id="KW-0472">Membrane</keyword>
<feature type="transmembrane region" description="Helical" evidence="5">
    <location>
        <begin position="387"/>
        <end position="409"/>
    </location>
</feature>
<keyword evidence="3 5" id="KW-1133">Transmembrane helix</keyword>
<dbReference type="GO" id="GO:0005886">
    <property type="term" value="C:plasma membrane"/>
    <property type="evidence" value="ECO:0007669"/>
    <property type="project" value="UniProtKB-SubCell"/>
</dbReference>
<dbReference type="CDD" id="cd17370">
    <property type="entry name" value="MFS_MJ1317_like"/>
    <property type="match status" value="1"/>
</dbReference>
<dbReference type="AlphaFoldDB" id="A0A2R7Z132"/>
<keyword evidence="2 5" id="KW-0812">Transmembrane</keyword>
<dbReference type="EMBL" id="PYXZ01000001">
    <property type="protein sequence ID" value="PUA82337.1"/>
    <property type="molecule type" value="Genomic_DNA"/>
</dbReference>
<evidence type="ECO:0000313" key="7">
    <source>
        <dbReference type="EMBL" id="PUA82337.1"/>
    </source>
</evidence>
<comment type="caution">
    <text evidence="7">The sequence shown here is derived from an EMBL/GenBank/DDBJ whole genome shotgun (WGS) entry which is preliminary data.</text>
</comment>
<gene>
    <name evidence="7" type="ORF">C7S10_00865</name>
</gene>
<dbReference type="GO" id="GO:0022857">
    <property type="term" value="F:transmembrane transporter activity"/>
    <property type="evidence" value="ECO:0007669"/>
    <property type="project" value="InterPro"/>
</dbReference>
<dbReference type="InterPro" id="IPR020846">
    <property type="entry name" value="MFS_dom"/>
</dbReference>
<comment type="subcellular location">
    <subcellularLocation>
        <location evidence="1">Cell membrane</location>
        <topology evidence="1">Multi-pass membrane protein</topology>
    </subcellularLocation>
</comment>
<feature type="transmembrane region" description="Helical" evidence="5">
    <location>
        <begin position="95"/>
        <end position="121"/>
    </location>
</feature>
<feature type="transmembrane region" description="Helical" evidence="5">
    <location>
        <begin position="262"/>
        <end position="283"/>
    </location>
</feature>
<proteinExistence type="predicted"/>
<organism evidence="7 8">
    <name type="scientific">Nocardioides currus</name>
    <dbReference type="NCBI Taxonomy" id="2133958"/>
    <lineage>
        <taxon>Bacteria</taxon>
        <taxon>Bacillati</taxon>
        <taxon>Actinomycetota</taxon>
        <taxon>Actinomycetes</taxon>
        <taxon>Propionibacteriales</taxon>
        <taxon>Nocardioidaceae</taxon>
        <taxon>Nocardioides</taxon>
    </lineage>
</organism>
<dbReference type="InterPro" id="IPR011701">
    <property type="entry name" value="MFS"/>
</dbReference>
<feature type="transmembrane region" description="Helical" evidence="5">
    <location>
        <begin position="158"/>
        <end position="177"/>
    </location>
</feature>
<feature type="transmembrane region" description="Helical" evidence="5">
    <location>
        <begin position="295"/>
        <end position="313"/>
    </location>
</feature>
<dbReference type="Pfam" id="PF07690">
    <property type="entry name" value="MFS_1"/>
    <property type="match status" value="1"/>
</dbReference>
<dbReference type="Gene3D" id="1.20.1250.20">
    <property type="entry name" value="MFS general substrate transporter like domains"/>
    <property type="match status" value="1"/>
</dbReference>
<dbReference type="RefSeq" id="WP_108342524.1">
    <property type="nucleotide sequence ID" value="NZ_PYXZ01000001.1"/>
</dbReference>
<feature type="transmembrane region" description="Helical" evidence="5">
    <location>
        <begin position="183"/>
        <end position="203"/>
    </location>
</feature>
<evidence type="ECO:0000256" key="2">
    <source>
        <dbReference type="ARBA" id="ARBA00022692"/>
    </source>
</evidence>
<dbReference type="OrthoDB" id="9803985at2"/>
<evidence type="ECO:0000256" key="5">
    <source>
        <dbReference type="SAM" id="Phobius"/>
    </source>
</evidence>
<evidence type="ECO:0000256" key="3">
    <source>
        <dbReference type="ARBA" id="ARBA00022989"/>
    </source>
</evidence>
<dbReference type="PROSITE" id="PS50850">
    <property type="entry name" value="MFS"/>
    <property type="match status" value="1"/>
</dbReference>
<sequence length="416" mass="42866">MYLSLTDRPERTAVPGARRPRVPRVVWLLGLVSLVTDVSSEAVTAILPLYLTAVLGLSTIAYGVVDGLYQGVSALVRIAGGWAADRSDHPKWVAFVGYGLSCVARVGLLFATGVGAVTAVVTADRIGKGVRTAPRDAMIAASVPTDHLGRAFGVHRTLDTIGAVIGPLLAFAILWAIPDGYVTVMVASLAFAVIGVAMIGLLVPDQRPRREAVAGPAPAPSFSWSQVADPRLVRLLVVVGVLGILTVGDGFLYLALLDRSGFAAQWFPMLYVGTNIAFLALAVPMGRLADRFGRARVLVLGHVALVGAYACGASPGSGWIATIGALLLLGVFYASTDGVIAAVAGRLVPAGVRASGIATAQTVVALARLASSLAFGVLWFAVGPQQALVLVGVLLAVAIPVALSQVVALDRSAEVA</sequence>
<keyword evidence="8" id="KW-1185">Reference proteome</keyword>
<dbReference type="PANTHER" id="PTHR23518">
    <property type="entry name" value="C-METHYLTRANSFERASE"/>
    <property type="match status" value="1"/>
</dbReference>
<evidence type="ECO:0000256" key="4">
    <source>
        <dbReference type="ARBA" id="ARBA00023136"/>
    </source>
</evidence>
<feature type="transmembrane region" description="Helical" evidence="5">
    <location>
        <begin position="232"/>
        <end position="256"/>
    </location>
</feature>
<evidence type="ECO:0000313" key="8">
    <source>
        <dbReference type="Proteomes" id="UP000244867"/>
    </source>
</evidence>
<protein>
    <submittedName>
        <fullName evidence="7">MFS transporter</fullName>
    </submittedName>
</protein>
<dbReference type="Proteomes" id="UP000244867">
    <property type="component" value="Unassembled WGS sequence"/>
</dbReference>